<dbReference type="AlphaFoldDB" id="A0A8S4QW17"/>
<dbReference type="Proteomes" id="UP000838756">
    <property type="component" value="Unassembled WGS sequence"/>
</dbReference>
<proteinExistence type="predicted"/>
<dbReference type="EMBL" id="CAKXAJ010021429">
    <property type="protein sequence ID" value="CAH2226495.1"/>
    <property type="molecule type" value="Genomic_DNA"/>
</dbReference>
<reference evidence="1" key="1">
    <citation type="submission" date="2022-03" db="EMBL/GenBank/DDBJ databases">
        <authorList>
            <person name="Lindestad O."/>
        </authorList>
    </citation>
    <scope>NUCLEOTIDE SEQUENCE</scope>
</reference>
<evidence type="ECO:0000313" key="2">
    <source>
        <dbReference type="Proteomes" id="UP000838756"/>
    </source>
</evidence>
<sequence length="87" mass="9568">SVTPVLGRPQAADRAEVSLSVIVEFEYLAGFFSVDSEFRTGGRVTVNKVHCGGIYITKQDGATRILQRRLDSEHNSSSEEYFPICTG</sequence>
<comment type="caution">
    <text evidence="1">The sequence shown here is derived from an EMBL/GenBank/DDBJ whole genome shotgun (WGS) entry which is preliminary data.</text>
</comment>
<protein>
    <submittedName>
        <fullName evidence="1">Jg10857 protein</fullName>
    </submittedName>
</protein>
<evidence type="ECO:0000313" key="1">
    <source>
        <dbReference type="EMBL" id="CAH2226495.1"/>
    </source>
</evidence>
<keyword evidence="2" id="KW-1185">Reference proteome</keyword>
<accession>A0A8S4QW17</accession>
<organism evidence="1 2">
    <name type="scientific">Pararge aegeria aegeria</name>
    <dbReference type="NCBI Taxonomy" id="348720"/>
    <lineage>
        <taxon>Eukaryota</taxon>
        <taxon>Metazoa</taxon>
        <taxon>Ecdysozoa</taxon>
        <taxon>Arthropoda</taxon>
        <taxon>Hexapoda</taxon>
        <taxon>Insecta</taxon>
        <taxon>Pterygota</taxon>
        <taxon>Neoptera</taxon>
        <taxon>Endopterygota</taxon>
        <taxon>Lepidoptera</taxon>
        <taxon>Glossata</taxon>
        <taxon>Ditrysia</taxon>
        <taxon>Papilionoidea</taxon>
        <taxon>Nymphalidae</taxon>
        <taxon>Satyrinae</taxon>
        <taxon>Satyrini</taxon>
        <taxon>Parargina</taxon>
        <taxon>Pararge</taxon>
    </lineage>
</organism>
<name>A0A8S4QW17_9NEOP</name>
<gene>
    <name evidence="1" type="primary">jg10857</name>
    <name evidence="1" type="ORF">PAEG_LOCUS7199</name>
</gene>
<feature type="non-terminal residue" evidence="1">
    <location>
        <position position="1"/>
    </location>
</feature>